<dbReference type="SMART" id="SM00479">
    <property type="entry name" value="EXOIII"/>
    <property type="match status" value="1"/>
</dbReference>
<dbReference type="SUPFAM" id="SSF53098">
    <property type="entry name" value="Ribonuclease H-like"/>
    <property type="match status" value="1"/>
</dbReference>
<evidence type="ECO:0000256" key="5">
    <source>
        <dbReference type="ARBA" id="ARBA00022722"/>
    </source>
</evidence>
<dbReference type="CDD" id="cd06144">
    <property type="entry name" value="REX4_like"/>
    <property type="match status" value="1"/>
</dbReference>
<gene>
    <name evidence="11" type="ORF">A3770_10p60420</name>
</gene>
<keyword evidence="12" id="KW-1185">Reference proteome</keyword>
<name>A0A5B8MUS9_9CHLO</name>
<evidence type="ECO:0000256" key="2">
    <source>
        <dbReference type="ARBA" id="ARBA00010489"/>
    </source>
</evidence>
<keyword evidence="5" id="KW-0540">Nuclease</keyword>
<dbReference type="Proteomes" id="UP000316726">
    <property type="component" value="Chromosome 10"/>
</dbReference>
<dbReference type="EMBL" id="CP031043">
    <property type="protein sequence ID" value="QDZ23524.1"/>
    <property type="molecule type" value="Genomic_DNA"/>
</dbReference>
<dbReference type="InterPro" id="IPR013520">
    <property type="entry name" value="Ribonucl_H"/>
</dbReference>
<dbReference type="STRING" id="1764295.A0A5B8MUS9"/>
<evidence type="ECO:0000256" key="1">
    <source>
        <dbReference type="ARBA" id="ARBA00004123"/>
    </source>
</evidence>
<proteinExistence type="inferred from homology"/>
<keyword evidence="7 11" id="KW-0269">Exonuclease</keyword>
<evidence type="ECO:0000256" key="7">
    <source>
        <dbReference type="ARBA" id="ARBA00022839"/>
    </source>
</evidence>
<dbReference type="GO" id="GO:0006364">
    <property type="term" value="P:rRNA processing"/>
    <property type="evidence" value="ECO:0007669"/>
    <property type="project" value="UniProtKB-KW"/>
</dbReference>
<reference evidence="11 12" key="1">
    <citation type="submission" date="2018-07" db="EMBL/GenBank/DDBJ databases">
        <title>The complete nuclear genome of the prasinophyte Chloropicon primus (CCMP1205).</title>
        <authorList>
            <person name="Pombert J.-F."/>
            <person name="Otis C."/>
            <person name="Turmel M."/>
            <person name="Lemieux C."/>
        </authorList>
    </citation>
    <scope>NUCLEOTIDE SEQUENCE [LARGE SCALE GENOMIC DNA]</scope>
    <source>
        <strain evidence="11 12">CCMP1205</strain>
    </source>
</reference>
<evidence type="ECO:0000256" key="9">
    <source>
        <dbReference type="ARBA" id="ARBA00025599"/>
    </source>
</evidence>
<dbReference type="InterPro" id="IPR047021">
    <property type="entry name" value="REXO1/3/4-like"/>
</dbReference>
<evidence type="ECO:0000256" key="3">
    <source>
        <dbReference type="ARBA" id="ARBA00016937"/>
    </source>
</evidence>
<dbReference type="InterPro" id="IPR037431">
    <property type="entry name" value="REX4_DEDDh_dom"/>
</dbReference>
<evidence type="ECO:0000313" key="11">
    <source>
        <dbReference type="EMBL" id="QDZ23524.1"/>
    </source>
</evidence>
<dbReference type="InterPro" id="IPR012337">
    <property type="entry name" value="RNaseH-like_sf"/>
</dbReference>
<sequence length="402" mass="45738">MATGAMEGVVPTRGDVVELVNLTQSPGLNGRRGRVVHSTPHVGRWSVQLEEDVELMVLLENMKFVRMQVGQARVTGKQDVARPSSVTSLHEFFLYVSGYRYRHQVAGPRYCVERVSNERCRPAFLASVELFGLVARGEERPWATQARKSAAQAFLEGKCQVSEPKGRQEVCALDCEMVEVVLENGKRKSSLGRVAIVDERGEVLVDTHCLPEGEIADYRTKWSGISPGDMEGAPAFSAVRQRVLEHLKGKIIVGHFLKADLQVLRIHHPDLRDTAYYRPLMRMMKSVNKLFPKSLKNLAYSELGLEIQSSEHDPVEDARAALAVYKKYEKQWEGLYVGVTMGLEELKRVLRLFKDHPRTQIGVNPQDRMNYLFFSKDRRWSDKERVRWTMTGLLKDERKVSV</sequence>
<dbReference type="PANTHER" id="PTHR12801:SF45">
    <property type="entry name" value="RNA EXONUCLEASE 4"/>
    <property type="match status" value="1"/>
</dbReference>
<accession>A0A5B8MUS9</accession>
<dbReference type="GO" id="GO:0008408">
    <property type="term" value="F:3'-5' exonuclease activity"/>
    <property type="evidence" value="ECO:0007669"/>
    <property type="project" value="InterPro"/>
</dbReference>
<feature type="domain" description="Exonuclease" evidence="10">
    <location>
        <begin position="169"/>
        <end position="334"/>
    </location>
</feature>
<keyword evidence="6" id="KW-0378">Hydrolase</keyword>
<dbReference type="Gene3D" id="3.30.420.10">
    <property type="entry name" value="Ribonuclease H-like superfamily/Ribonuclease H"/>
    <property type="match status" value="1"/>
</dbReference>
<keyword evidence="8" id="KW-0539">Nucleus</keyword>
<dbReference type="OrthoDB" id="16516at2759"/>
<evidence type="ECO:0000313" key="12">
    <source>
        <dbReference type="Proteomes" id="UP000316726"/>
    </source>
</evidence>
<dbReference type="PANTHER" id="PTHR12801">
    <property type="entry name" value="RNA EXONUCLEASE REXO1 / RECO3 FAMILY MEMBER-RELATED"/>
    <property type="match status" value="1"/>
</dbReference>
<evidence type="ECO:0000256" key="6">
    <source>
        <dbReference type="ARBA" id="ARBA00022801"/>
    </source>
</evidence>
<evidence type="ECO:0000256" key="4">
    <source>
        <dbReference type="ARBA" id="ARBA00022552"/>
    </source>
</evidence>
<comment type="subcellular location">
    <subcellularLocation>
        <location evidence="1">Nucleus</location>
    </subcellularLocation>
</comment>
<dbReference type="GO" id="GO:0005634">
    <property type="term" value="C:nucleus"/>
    <property type="evidence" value="ECO:0007669"/>
    <property type="project" value="UniProtKB-SubCell"/>
</dbReference>
<evidence type="ECO:0000259" key="10">
    <source>
        <dbReference type="SMART" id="SM00479"/>
    </source>
</evidence>
<evidence type="ECO:0000256" key="8">
    <source>
        <dbReference type="ARBA" id="ARBA00023242"/>
    </source>
</evidence>
<comment type="function">
    <text evidence="9">Exoribonuclease involved in ribosome biosynthesis. Involved in the processing of ITS1, the internal transcribed spacer localized between the 18S and 5.8S rRNAs.</text>
</comment>
<keyword evidence="4" id="KW-0698">rRNA processing</keyword>
<organism evidence="11 12">
    <name type="scientific">Chloropicon primus</name>
    <dbReference type="NCBI Taxonomy" id="1764295"/>
    <lineage>
        <taxon>Eukaryota</taxon>
        <taxon>Viridiplantae</taxon>
        <taxon>Chlorophyta</taxon>
        <taxon>Chloropicophyceae</taxon>
        <taxon>Chloropicales</taxon>
        <taxon>Chloropicaceae</taxon>
        <taxon>Chloropicon</taxon>
    </lineage>
</organism>
<dbReference type="Pfam" id="PF00929">
    <property type="entry name" value="RNase_T"/>
    <property type="match status" value="1"/>
</dbReference>
<dbReference type="InterPro" id="IPR036397">
    <property type="entry name" value="RNaseH_sf"/>
</dbReference>
<dbReference type="GO" id="GO:0003676">
    <property type="term" value="F:nucleic acid binding"/>
    <property type="evidence" value="ECO:0007669"/>
    <property type="project" value="InterPro"/>
</dbReference>
<protein>
    <recommendedName>
        <fullName evidence="3">RNA exonuclease 4</fullName>
    </recommendedName>
</protein>
<comment type="similarity">
    <text evidence="2">Belongs to the REXO4 family.</text>
</comment>
<dbReference type="AlphaFoldDB" id="A0A5B8MUS9"/>